<gene>
    <name evidence="2" type="ORF">HAX54_032837</name>
</gene>
<sequence length="367" mass="42219">MATINKTRPSCARVNVQVDLLPNHPKVVSMEIKNDSTRETRSKNIKIQYDYMPKYFKECNLQGHEEIDWRILHLELKPQRMEIEAVAMEKTNQKPQAQSSEHTYPPRMLASGKIVGDSNAWAVIKDNMIFSKEREESRNKTQEGSNNNANVNTENKFDTLMNVEEDKLEATSQQKLENGEVPQTNIEADNSTKSQISTKQWIESTFKSPKRVIEIVTQEAAREDGNRKEVEVAEGEGTEVEKAERGVNEPDEQVIEAAHYSMTTRDKTTAVREQDQVSSTENTKHSPNRSLHEICSHEGVKINIVLEERNTSKEVDKYDHLKQNLEEVLKQLAIHRVKLKWVLDNNSEERLFKGKKRRFRSMAEGSS</sequence>
<evidence type="ECO:0000313" key="3">
    <source>
        <dbReference type="Proteomes" id="UP000823775"/>
    </source>
</evidence>
<feature type="region of interest" description="Disordered" evidence="1">
    <location>
        <begin position="226"/>
        <end position="247"/>
    </location>
</feature>
<feature type="compositionally biased region" description="Basic and acidic residues" evidence="1">
    <location>
        <begin position="265"/>
        <end position="275"/>
    </location>
</feature>
<feature type="region of interest" description="Disordered" evidence="1">
    <location>
        <begin position="133"/>
        <end position="153"/>
    </location>
</feature>
<evidence type="ECO:0000313" key="2">
    <source>
        <dbReference type="EMBL" id="MCD9644555.1"/>
    </source>
</evidence>
<dbReference type="Proteomes" id="UP000823775">
    <property type="component" value="Unassembled WGS sequence"/>
</dbReference>
<accession>A0ABS8VBD1</accession>
<name>A0ABS8VBD1_DATST</name>
<feature type="compositionally biased region" description="Polar residues" evidence="1">
    <location>
        <begin position="142"/>
        <end position="153"/>
    </location>
</feature>
<evidence type="ECO:0000256" key="1">
    <source>
        <dbReference type="SAM" id="MobiDB-lite"/>
    </source>
</evidence>
<protein>
    <submittedName>
        <fullName evidence="2">Uncharacterized protein</fullName>
    </submittedName>
</protein>
<proteinExistence type="predicted"/>
<comment type="caution">
    <text evidence="2">The sequence shown here is derived from an EMBL/GenBank/DDBJ whole genome shotgun (WGS) entry which is preliminary data.</text>
</comment>
<reference evidence="2 3" key="1">
    <citation type="journal article" date="2021" name="BMC Genomics">
        <title>Datura genome reveals duplications of psychoactive alkaloid biosynthetic genes and high mutation rate following tissue culture.</title>
        <authorList>
            <person name="Rajewski A."/>
            <person name="Carter-House D."/>
            <person name="Stajich J."/>
            <person name="Litt A."/>
        </authorList>
    </citation>
    <scope>NUCLEOTIDE SEQUENCE [LARGE SCALE GENOMIC DNA]</scope>
    <source>
        <strain evidence="2">AR-01</strain>
    </source>
</reference>
<keyword evidence="3" id="KW-1185">Reference proteome</keyword>
<dbReference type="EMBL" id="JACEIK010004193">
    <property type="protein sequence ID" value="MCD9644555.1"/>
    <property type="molecule type" value="Genomic_DNA"/>
</dbReference>
<feature type="region of interest" description="Disordered" evidence="1">
    <location>
        <begin position="265"/>
        <end position="289"/>
    </location>
</feature>
<organism evidence="2 3">
    <name type="scientific">Datura stramonium</name>
    <name type="common">Jimsonweed</name>
    <name type="synonym">Common thornapple</name>
    <dbReference type="NCBI Taxonomy" id="4076"/>
    <lineage>
        <taxon>Eukaryota</taxon>
        <taxon>Viridiplantae</taxon>
        <taxon>Streptophyta</taxon>
        <taxon>Embryophyta</taxon>
        <taxon>Tracheophyta</taxon>
        <taxon>Spermatophyta</taxon>
        <taxon>Magnoliopsida</taxon>
        <taxon>eudicotyledons</taxon>
        <taxon>Gunneridae</taxon>
        <taxon>Pentapetalae</taxon>
        <taxon>asterids</taxon>
        <taxon>lamiids</taxon>
        <taxon>Solanales</taxon>
        <taxon>Solanaceae</taxon>
        <taxon>Solanoideae</taxon>
        <taxon>Datureae</taxon>
        <taxon>Datura</taxon>
    </lineage>
</organism>